<dbReference type="EMBL" id="HG994363">
    <property type="protein sequence ID" value="CAF2046704.1"/>
    <property type="molecule type" value="Genomic_DNA"/>
</dbReference>
<name>A0A816PDG6_BRANA</name>
<dbReference type="AlphaFoldDB" id="A0A816PDG6"/>
<dbReference type="Proteomes" id="UP001295469">
    <property type="component" value="Chromosome A09"/>
</dbReference>
<dbReference type="Gramene" id="CDX77981">
    <property type="protein sequence ID" value="CDX77981"/>
    <property type="gene ID" value="GSBRNA2T00129247001"/>
</dbReference>
<sequence>MGRVIRAQLRSLEYGERNGYLKDPGRGAPLARVIFSPLLDQRRLCKVDACNAYHKGQAAASAANSD</sequence>
<gene>
    <name evidence="1" type="ORF">DARMORV10_A09P44230.1</name>
</gene>
<protein>
    <submittedName>
        <fullName evidence="1">(rape) hypothetical protein</fullName>
    </submittedName>
</protein>
<reference evidence="1" key="1">
    <citation type="submission" date="2021-01" db="EMBL/GenBank/DDBJ databases">
        <authorList>
            <consortium name="Genoscope - CEA"/>
            <person name="William W."/>
        </authorList>
    </citation>
    <scope>NUCLEOTIDE SEQUENCE</scope>
</reference>
<accession>A0A816PDG6</accession>
<proteinExistence type="predicted"/>
<evidence type="ECO:0000313" key="1">
    <source>
        <dbReference type="EMBL" id="CAF2046704.1"/>
    </source>
</evidence>
<organism evidence="1">
    <name type="scientific">Brassica napus</name>
    <name type="common">Rape</name>
    <dbReference type="NCBI Taxonomy" id="3708"/>
    <lineage>
        <taxon>Eukaryota</taxon>
        <taxon>Viridiplantae</taxon>
        <taxon>Streptophyta</taxon>
        <taxon>Embryophyta</taxon>
        <taxon>Tracheophyta</taxon>
        <taxon>Spermatophyta</taxon>
        <taxon>Magnoliopsida</taxon>
        <taxon>eudicotyledons</taxon>
        <taxon>Gunneridae</taxon>
        <taxon>Pentapetalae</taxon>
        <taxon>rosids</taxon>
        <taxon>malvids</taxon>
        <taxon>Brassicales</taxon>
        <taxon>Brassicaceae</taxon>
        <taxon>Brassiceae</taxon>
        <taxon>Brassica</taxon>
    </lineage>
</organism>